<sequence length="331" mass="38092">MAKNVTQAFNDFLTNTVRLDTDRSDLAKSSKNYLQGQILNFPDDDTFPKLHADGVIDYGSFSRKTKIRPLDDIDMMIIMHGQSGTYKELYGRIEISVHPDAKTLVNLCNADTYILNSRKVIEKFKTSLGNISKYGNADIKRNMEAATLKLTSYEWIFDIVPCFISTPDDTGKNFYLIPDGSGNWKKSDPRFDKLRLTTTNGSQLVSVIDIIRIFKYWTGRATMPTIKSYYLENLILNYYRSGATSEVYVENEIPKVLAYIYHNIHNSLNDPKGYQGDINHLTFDEREKIKNKAASDYHIAIAARELEKDNKMEASINKWREIFGDYFPKYI</sequence>
<name>A0AAJ5W7Z3_9SPHI</name>
<dbReference type="Proteomes" id="UP001214530">
    <property type="component" value="Chromosome"/>
</dbReference>
<dbReference type="AlphaFoldDB" id="A0AAJ5W7Z3"/>
<reference evidence="1" key="1">
    <citation type="submission" date="2023-03" db="EMBL/GenBank/DDBJ databases">
        <title>Andean soil-derived lignocellulolytic bacterial consortium as a source of novel taxa and putative plastic-active enzymes.</title>
        <authorList>
            <person name="Diaz-Garcia L."/>
            <person name="Chuvochina M."/>
            <person name="Feuerriegel G."/>
            <person name="Bunk B."/>
            <person name="Sproer C."/>
            <person name="Streit W.R."/>
            <person name="Rodriguez L.M."/>
            <person name="Overmann J."/>
            <person name="Jimenez D.J."/>
        </authorList>
    </citation>
    <scope>NUCLEOTIDE SEQUENCE</scope>
    <source>
        <strain evidence="1">MAG 3858</strain>
    </source>
</reference>
<evidence type="ECO:0000313" key="1">
    <source>
        <dbReference type="EMBL" id="WEK18674.1"/>
    </source>
</evidence>
<organism evidence="1 2">
    <name type="scientific">Candidatus Pedobacter colombiensis</name>
    <dbReference type="NCBI Taxonomy" id="3121371"/>
    <lineage>
        <taxon>Bacteria</taxon>
        <taxon>Pseudomonadati</taxon>
        <taxon>Bacteroidota</taxon>
        <taxon>Sphingobacteriia</taxon>
        <taxon>Sphingobacteriales</taxon>
        <taxon>Sphingobacteriaceae</taxon>
        <taxon>Pedobacter</taxon>
    </lineage>
</organism>
<gene>
    <name evidence="1" type="ORF">P0Y49_17955</name>
</gene>
<dbReference type="Gene3D" id="3.30.460.90">
    <property type="match status" value="1"/>
</dbReference>
<dbReference type="EMBL" id="CP119313">
    <property type="protein sequence ID" value="WEK18674.1"/>
    <property type="molecule type" value="Genomic_DNA"/>
</dbReference>
<evidence type="ECO:0008006" key="3">
    <source>
        <dbReference type="Google" id="ProtNLM"/>
    </source>
</evidence>
<evidence type="ECO:0000313" key="2">
    <source>
        <dbReference type="Proteomes" id="UP001214530"/>
    </source>
</evidence>
<proteinExistence type="predicted"/>
<protein>
    <recommendedName>
        <fullName evidence="3">Nucleotidyltransferase</fullName>
    </recommendedName>
</protein>
<accession>A0AAJ5W7Z3</accession>